<evidence type="ECO:0000259" key="5">
    <source>
        <dbReference type="PROSITE" id="PS00083"/>
    </source>
</evidence>
<dbReference type="InterPro" id="IPR015889">
    <property type="entry name" value="Intradiol_dOase_core"/>
</dbReference>
<dbReference type="InterPro" id="IPR050770">
    <property type="entry name" value="Intradiol_RC_Dioxygenase"/>
</dbReference>
<reference evidence="6 7" key="1">
    <citation type="submission" date="2019-12" db="EMBL/GenBank/DDBJ databases">
        <title>Comparative genomics gives insights into the taxonomy of the Azoarcus-Aromatoleum group and reveals separate origins of nif in the plant-associated Azoarcus and non-plant-associated Aromatoleum sub-groups.</title>
        <authorList>
            <person name="Lafos M."/>
            <person name="Maluk M."/>
            <person name="Batista M."/>
            <person name="Junghare M."/>
            <person name="Carmona M."/>
            <person name="Faoro H."/>
            <person name="Cruz L.M."/>
            <person name="Battistoni F."/>
            <person name="De Souza E."/>
            <person name="Pedrosa F."/>
            <person name="Chen W.-M."/>
            <person name="Poole P.S."/>
            <person name="Dixon R.A."/>
            <person name="James E.K."/>
        </authorList>
    </citation>
    <scope>NUCLEOTIDE SEQUENCE [LARGE SCALE GENOMIC DNA]</scope>
    <source>
        <strain evidence="6 7">T</strain>
    </source>
</reference>
<evidence type="ECO:0000313" key="6">
    <source>
        <dbReference type="EMBL" id="NMF97492.1"/>
    </source>
</evidence>
<keyword evidence="4" id="KW-0472">Membrane</keyword>
<dbReference type="PANTHER" id="PTHR33711:SF10">
    <property type="entry name" value="INTRADIOL RING-CLEAVAGE DIOXYGENASES DOMAIN-CONTAINING PROTEIN"/>
    <property type="match status" value="1"/>
</dbReference>
<evidence type="ECO:0000313" key="7">
    <source>
        <dbReference type="Proteomes" id="UP000634522"/>
    </source>
</evidence>
<sequence length="226" mass="24285">MPTPTRSTIRPHTADTPRGTLRRRLLRWLGGLPFLPLGLAATALPAGAASLRPTPEDDIGPFYPLDWNGDIDADLTKLAGATGTTVEGTPLRVSGAVRDSAGKPVADAAVEIWQADARGRYRHPGVDPRTRDPAFQGFGRTMTDAQGRYSFLTILPGNYGTRPPHIHFRVAQPGRAEFVTQMYFRGNNREGNGYAPPEREALTVDIAAAKAGAPAAATFDIFLAAR</sequence>
<evidence type="ECO:0000256" key="3">
    <source>
        <dbReference type="ARBA" id="ARBA00023002"/>
    </source>
</evidence>
<keyword evidence="4" id="KW-1133">Transmembrane helix</keyword>
<dbReference type="CDD" id="cd00421">
    <property type="entry name" value="intradiol_dioxygenase"/>
    <property type="match status" value="1"/>
</dbReference>
<organism evidence="6 7">
    <name type="scientific">Aromatoleum toluolicum</name>
    <dbReference type="NCBI Taxonomy" id="90060"/>
    <lineage>
        <taxon>Bacteria</taxon>
        <taxon>Pseudomonadati</taxon>
        <taxon>Pseudomonadota</taxon>
        <taxon>Betaproteobacteria</taxon>
        <taxon>Rhodocyclales</taxon>
        <taxon>Rhodocyclaceae</taxon>
        <taxon>Aromatoleum</taxon>
    </lineage>
</organism>
<dbReference type="RefSeq" id="WP_169139598.1">
    <property type="nucleotide sequence ID" value="NZ_WTVS01000014.1"/>
</dbReference>
<proteinExistence type="inferred from homology"/>
<comment type="caution">
    <text evidence="6">The sequence shown here is derived from an EMBL/GenBank/DDBJ whole genome shotgun (WGS) entry which is preliminary data.</text>
</comment>
<gene>
    <name evidence="6" type="ORF">GPA27_08835</name>
</gene>
<feature type="transmembrane region" description="Helical" evidence="4">
    <location>
        <begin position="28"/>
        <end position="48"/>
    </location>
</feature>
<keyword evidence="3" id="KW-0560">Oxidoreductase</keyword>
<dbReference type="Proteomes" id="UP000634522">
    <property type="component" value="Unassembled WGS sequence"/>
</dbReference>
<evidence type="ECO:0000256" key="2">
    <source>
        <dbReference type="ARBA" id="ARBA00022964"/>
    </source>
</evidence>
<keyword evidence="4" id="KW-0812">Transmembrane</keyword>
<keyword evidence="2" id="KW-0223">Dioxygenase</keyword>
<dbReference type="PROSITE" id="PS00083">
    <property type="entry name" value="INTRADIOL_DIOXYGENAS"/>
    <property type="match status" value="1"/>
</dbReference>
<dbReference type="PANTHER" id="PTHR33711">
    <property type="entry name" value="DIOXYGENASE, PUTATIVE (AFU_ORTHOLOGUE AFUA_2G02910)-RELATED"/>
    <property type="match status" value="1"/>
</dbReference>
<dbReference type="SUPFAM" id="SSF49482">
    <property type="entry name" value="Aromatic compound dioxygenase"/>
    <property type="match status" value="1"/>
</dbReference>
<feature type="domain" description="Intradiol ring-cleavage dioxygenases" evidence="5">
    <location>
        <begin position="93"/>
        <end position="121"/>
    </location>
</feature>
<name>A0ABX1NDX6_9RHOO</name>
<evidence type="ECO:0000256" key="4">
    <source>
        <dbReference type="SAM" id="Phobius"/>
    </source>
</evidence>
<comment type="similarity">
    <text evidence="1">Belongs to the intradiol ring-cleavage dioxygenase family.</text>
</comment>
<dbReference type="EMBL" id="WTVS01000014">
    <property type="protein sequence ID" value="NMF97492.1"/>
    <property type="molecule type" value="Genomic_DNA"/>
</dbReference>
<protein>
    <recommendedName>
        <fullName evidence="5">Intradiol ring-cleavage dioxygenases domain-containing protein</fullName>
    </recommendedName>
</protein>
<evidence type="ECO:0000256" key="1">
    <source>
        <dbReference type="ARBA" id="ARBA00007825"/>
    </source>
</evidence>
<dbReference type="Gene3D" id="2.60.130.10">
    <property type="entry name" value="Aromatic compound dioxygenase"/>
    <property type="match status" value="1"/>
</dbReference>
<keyword evidence="7" id="KW-1185">Reference proteome</keyword>
<dbReference type="Pfam" id="PF00775">
    <property type="entry name" value="Dioxygenase_C"/>
    <property type="match status" value="1"/>
</dbReference>
<accession>A0ABX1NDX6</accession>
<dbReference type="InterPro" id="IPR000627">
    <property type="entry name" value="Intradiol_dOase_C"/>
</dbReference>